<proteinExistence type="predicted"/>
<evidence type="ECO:0000313" key="2">
    <source>
        <dbReference type="EMBL" id="UYV84808.1"/>
    </source>
</evidence>
<organism evidence="2 3">
    <name type="scientific">Cordylochernes scorpioides</name>
    <dbReference type="NCBI Taxonomy" id="51811"/>
    <lineage>
        <taxon>Eukaryota</taxon>
        <taxon>Metazoa</taxon>
        <taxon>Ecdysozoa</taxon>
        <taxon>Arthropoda</taxon>
        <taxon>Chelicerata</taxon>
        <taxon>Arachnida</taxon>
        <taxon>Pseudoscorpiones</taxon>
        <taxon>Cheliferoidea</taxon>
        <taxon>Chernetidae</taxon>
        <taxon>Cordylochernes</taxon>
    </lineage>
</organism>
<dbReference type="Proteomes" id="UP001235939">
    <property type="component" value="Chromosome X"/>
</dbReference>
<name>A0ABY6LYC6_9ARAC</name>
<dbReference type="EMBL" id="CP092886">
    <property type="protein sequence ID" value="UYV84808.1"/>
    <property type="molecule type" value="Genomic_DNA"/>
</dbReference>
<sequence>MATEVECGAANSIRLMRRTTRADVTLIAQHPLKLRHFLVPAIFAIDGELWMRRGVCPYKYDVRTNRSSKRPRGHGFCDLHFRRLAPGFHRRVKAKTSLKEDDVPIDDTTTKPLFTPQETGRKGTRDKVPRLRWNPWQKHEHGKPPKKFKDDELQALLDEDDAQTQEQFTTSLTSLDRLFAFTLFSWYGKNPERRKMVASRID</sequence>
<feature type="region of interest" description="Disordered" evidence="1">
    <location>
        <begin position="105"/>
        <end position="129"/>
    </location>
</feature>
<keyword evidence="3" id="KW-1185">Reference proteome</keyword>
<protein>
    <submittedName>
        <fullName evidence="2">Uncharacterized protein</fullName>
    </submittedName>
</protein>
<evidence type="ECO:0000256" key="1">
    <source>
        <dbReference type="SAM" id="MobiDB-lite"/>
    </source>
</evidence>
<gene>
    <name evidence="2" type="ORF">LAZ67_X003582</name>
</gene>
<accession>A0ABY6LYC6</accession>
<feature type="compositionally biased region" description="Basic and acidic residues" evidence="1">
    <location>
        <begin position="119"/>
        <end position="129"/>
    </location>
</feature>
<reference evidence="2 3" key="1">
    <citation type="submission" date="2022-03" db="EMBL/GenBank/DDBJ databases">
        <title>A chromosomal length assembly of Cordylochernes scorpioides.</title>
        <authorList>
            <person name="Zeh D."/>
            <person name="Zeh J."/>
        </authorList>
    </citation>
    <scope>NUCLEOTIDE SEQUENCE [LARGE SCALE GENOMIC DNA]</scope>
    <source>
        <strain evidence="2">IN4F17</strain>
        <tissue evidence="2">Whole Body</tissue>
    </source>
</reference>
<evidence type="ECO:0000313" key="3">
    <source>
        <dbReference type="Proteomes" id="UP001235939"/>
    </source>
</evidence>